<proteinExistence type="predicted"/>
<dbReference type="EMBL" id="MCFL01000017">
    <property type="protein sequence ID" value="ORZ36492.1"/>
    <property type="molecule type" value="Genomic_DNA"/>
</dbReference>
<reference evidence="2 3" key="1">
    <citation type="submission" date="2016-07" db="EMBL/GenBank/DDBJ databases">
        <title>Pervasive Adenine N6-methylation of Active Genes in Fungi.</title>
        <authorList>
            <consortium name="DOE Joint Genome Institute"/>
            <person name="Mondo S.J."/>
            <person name="Dannebaum R.O."/>
            <person name="Kuo R.C."/>
            <person name="Labutti K."/>
            <person name="Haridas S."/>
            <person name="Kuo A."/>
            <person name="Salamov A."/>
            <person name="Ahrendt S.R."/>
            <person name="Lipzen A."/>
            <person name="Sullivan W."/>
            <person name="Andreopoulos W.B."/>
            <person name="Clum A."/>
            <person name="Lindquist E."/>
            <person name="Daum C."/>
            <person name="Ramamoorthy G.K."/>
            <person name="Gryganskyi A."/>
            <person name="Culley D."/>
            <person name="Magnuson J.K."/>
            <person name="James T.Y."/>
            <person name="O'Malley M.A."/>
            <person name="Stajich J.E."/>
            <person name="Spatafora J.W."/>
            <person name="Visel A."/>
            <person name="Grigoriev I.V."/>
        </authorList>
    </citation>
    <scope>NUCLEOTIDE SEQUENCE [LARGE SCALE GENOMIC DNA]</scope>
    <source>
        <strain evidence="2 3">PL171</strain>
    </source>
</reference>
<gene>
    <name evidence="2" type="ORF">BCR44DRAFT_1432748</name>
</gene>
<sequence>RWVDRTLESLGPSDTQHDLLIQVGWQRPAHVHSRLSLHLVRDSLPNQPAPTAYRYILSQDQATVRDQTTGSGPCPDCIDHSVLWYAEGTHVARPGPSSHDSLTSKCVSMSAG</sequence>
<dbReference type="AlphaFoldDB" id="A0A1Y2HTL9"/>
<evidence type="ECO:0000256" key="1">
    <source>
        <dbReference type="SAM" id="MobiDB-lite"/>
    </source>
</evidence>
<dbReference type="Proteomes" id="UP000193411">
    <property type="component" value="Unassembled WGS sequence"/>
</dbReference>
<evidence type="ECO:0000313" key="2">
    <source>
        <dbReference type="EMBL" id="ORZ36492.1"/>
    </source>
</evidence>
<feature type="region of interest" description="Disordered" evidence="1">
    <location>
        <begin position="92"/>
        <end position="112"/>
    </location>
</feature>
<accession>A0A1Y2HTL9</accession>
<feature type="compositionally biased region" description="Polar residues" evidence="1">
    <location>
        <begin position="98"/>
        <end position="112"/>
    </location>
</feature>
<evidence type="ECO:0000313" key="3">
    <source>
        <dbReference type="Proteomes" id="UP000193411"/>
    </source>
</evidence>
<protein>
    <submittedName>
        <fullName evidence="2">Uncharacterized protein</fullName>
    </submittedName>
</protein>
<name>A0A1Y2HTL9_9FUNG</name>
<comment type="caution">
    <text evidence="2">The sequence shown here is derived from an EMBL/GenBank/DDBJ whole genome shotgun (WGS) entry which is preliminary data.</text>
</comment>
<feature type="non-terminal residue" evidence="2">
    <location>
        <position position="1"/>
    </location>
</feature>
<organism evidence="2 3">
    <name type="scientific">Catenaria anguillulae PL171</name>
    <dbReference type="NCBI Taxonomy" id="765915"/>
    <lineage>
        <taxon>Eukaryota</taxon>
        <taxon>Fungi</taxon>
        <taxon>Fungi incertae sedis</taxon>
        <taxon>Blastocladiomycota</taxon>
        <taxon>Blastocladiomycetes</taxon>
        <taxon>Blastocladiales</taxon>
        <taxon>Catenariaceae</taxon>
        <taxon>Catenaria</taxon>
    </lineage>
</organism>
<keyword evidence="3" id="KW-1185">Reference proteome</keyword>